<gene>
    <name evidence="1" type="ORF">TNCV_3681151</name>
</gene>
<dbReference type="AlphaFoldDB" id="A0A8X6V380"/>
<evidence type="ECO:0000313" key="1">
    <source>
        <dbReference type="EMBL" id="GFX91529.1"/>
    </source>
</evidence>
<accession>A0A8X6V380</accession>
<reference evidence="1" key="1">
    <citation type="submission" date="2020-08" db="EMBL/GenBank/DDBJ databases">
        <title>Multicomponent nature underlies the extraordinary mechanical properties of spider dragline silk.</title>
        <authorList>
            <person name="Kono N."/>
            <person name="Nakamura H."/>
            <person name="Mori M."/>
            <person name="Yoshida Y."/>
            <person name="Ohtoshi R."/>
            <person name="Malay A.D."/>
            <person name="Moran D.A.P."/>
            <person name="Tomita M."/>
            <person name="Numata K."/>
            <person name="Arakawa K."/>
        </authorList>
    </citation>
    <scope>NUCLEOTIDE SEQUENCE</scope>
</reference>
<comment type="caution">
    <text evidence="1">The sequence shown here is derived from an EMBL/GenBank/DDBJ whole genome shotgun (WGS) entry which is preliminary data.</text>
</comment>
<evidence type="ECO:0000313" key="2">
    <source>
        <dbReference type="Proteomes" id="UP000887159"/>
    </source>
</evidence>
<name>A0A8X6V380_TRICX</name>
<proteinExistence type="predicted"/>
<keyword evidence="2" id="KW-1185">Reference proteome</keyword>
<dbReference type="EMBL" id="BMAU01021135">
    <property type="protein sequence ID" value="GFX91529.1"/>
    <property type="molecule type" value="Genomic_DNA"/>
</dbReference>
<sequence length="115" mass="13647">MSVRLSEENLVQARIRCLAFWIVSLEQEHWSVGDKLKRFKKALKFPCPVRNWLRVLVAALWDKKLAFRTRERRQFWAFTDGPQRWEKKTSSEAVLKLNSASEKKSVLLKEDQTDL</sequence>
<organism evidence="1 2">
    <name type="scientific">Trichonephila clavipes</name>
    <name type="common">Golden silk orbweaver</name>
    <name type="synonym">Nephila clavipes</name>
    <dbReference type="NCBI Taxonomy" id="2585209"/>
    <lineage>
        <taxon>Eukaryota</taxon>
        <taxon>Metazoa</taxon>
        <taxon>Ecdysozoa</taxon>
        <taxon>Arthropoda</taxon>
        <taxon>Chelicerata</taxon>
        <taxon>Arachnida</taxon>
        <taxon>Araneae</taxon>
        <taxon>Araneomorphae</taxon>
        <taxon>Entelegynae</taxon>
        <taxon>Araneoidea</taxon>
        <taxon>Nephilidae</taxon>
        <taxon>Trichonephila</taxon>
    </lineage>
</organism>
<dbReference type="Proteomes" id="UP000887159">
    <property type="component" value="Unassembled WGS sequence"/>
</dbReference>
<protein>
    <submittedName>
        <fullName evidence="1">Uncharacterized protein</fullName>
    </submittedName>
</protein>